<dbReference type="Pfam" id="PF03527">
    <property type="entry name" value="RHS"/>
    <property type="match status" value="1"/>
</dbReference>
<feature type="domain" description="RHS protein conserved region" evidence="1">
    <location>
        <begin position="29"/>
        <end position="61"/>
    </location>
</feature>
<sequence>MDAATGDVLAEYIWLDGSPLAFVQSGQTYHVHVDHLGTPKALTDASGQVVWQADYTPFGNASIASQGPTFNLRFPGLSPTCIFLL</sequence>
<evidence type="ECO:0000313" key="2">
    <source>
        <dbReference type="EMBL" id="RCW63259.1"/>
    </source>
</evidence>
<dbReference type="Proteomes" id="UP000253647">
    <property type="component" value="Unassembled WGS sequence"/>
</dbReference>
<proteinExistence type="predicted"/>
<accession>A0A368X6C5</accession>
<protein>
    <submittedName>
        <fullName evidence="2">RHS repeat protein</fullName>
    </submittedName>
</protein>
<evidence type="ECO:0000313" key="3">
    <source>
        <dbReference type="Proteomes" id="UP000253647"/>
    </source>
</evidence>
<dbReference type="Gene3D" id="2.180.10.10">
    <property type="entry name" value="RHS repeat-associated core"/>
    <property type="match status" value="1"/>
</dbReference>
<dbReference type="AlphaFoldDB" id="A0A368X6C5"/>
<dbReference type="InterPro" id="IPR001826">
    <property type="entry name" value="RHS"/>
</dbReference>
<name>A0A368X6C5_MARNT</name>
<organism evidence="2 3">
    <name type="scientific">Marinobacter nauticus</name>
    <name type="common">Marinobacter hydrocarbonoclasticus</name>
    <name type="synonym">Marinobacter aquaeolei</name>
    <dbReference type="NCBI Taxonomy" id="2743"/>
    <lineage>
        <taxon>Bacteria</taxon>
        <taxon>Pseudomonadati</taxon>
        <taxon>Pseudomonadota</taxon>
        <taxon>Gammaproteobacteria</taxon>
        <taxon>Pseudomonadales</taxon>
        <taxon>Marinobacteraceae</taxon>
        <taxon>Marinobacter</taxon>
    </lineage>
</organism>
<dbReference type="EMBL" id="QPJI01000019">
    <property type="protein sequence ID" value="RCW63259.1"/>
    <property type="molecule type" value="Genomic_DNA"/>
</dbReference>
<gene>
    <name evidence="2" type="ORF">DET61_11926</name>
</gene>
<dbReference type="RefSeq" id="WP_235853441.1">
    <property type="nucleotide sequence ID" value="NZ_QPJI01000019.1"/>
</dbReference>
<reference evidence="2 3" key="1">
    <citation type="submission" date="2018-07" db="EMBL/GenBank/DDBJ databases">
        <title>Freshwater and sediment microbial communities from various areas in North America, analyzing microbe dynamics in response to fracking.</title>
        <authorList>
            <person name="Lamendella R."/>
        </authorList>
    </citation>
    <scope>NUCLEOTIDE SEQUENCE [LARGE SCALE GENOMIC DNA]</scope>
    <source>
        <strain evidence="2 3">105B</strain>
    </source>
</reference>
<evidence type="ECO:0000259" key="1">
    <source>
        <dbReference type="Pfam" id="PF03527"/>
    </source>
</evidence>
<comment type="caution">
    <text evidence="2">The sequence shown here is derived from an EMBL/GenBank/DDBJ whole genome shotgun (WGS) entry which is preliminary data.</text>
</comment>